<dbReference type="Pfam" id="PF01565">
    <property type="entry name" value="FAD_binding_4"/>
    <property type="match status" value="1"/>
</dbReference>
<sequence>MYLSKISLLLFIIHARARTFPFETTRLSEEDIQTFPAASFGDLDTAPAWDSWDGVTPTCRAWPGTNDWPADAEWAQLNATLGGALLRPVPVAAACHVDDVHYNETTCRWLVEESGQTHAWLDDPLSTLTQWPQGGTCRLALNTPGECTRGGYPEYVVNATTVKHIQAAVNFARNKNVRLVIKNTGHDFAGRAMGAGSLSIWVHNIKDFEFIPEYTVGLYKGMAVQVGAGLESWEHRKLMAKHNISVVTPEYKTVGAVGGWISVAGHGWLTSKFGLGADQVLAINVVTADGRFRMIDMNSEGLEEELWWALRGGGPSTFGVITSVILRAYPAVTLTRANMAFSVSSSDPPSTHAAFWNAISSYYLFCTNTITSNGGYCHDYIYPLGNNSFNFSTQLTLPDLSQAQTVNLLNPMYKQLGQPLPEASSIQIFPYADANLATPPSLLRETRYRSRIFPGYLFRNNSGVNTEIGWEEVFASVRRAVEEGGYTFHGVGYAVPTPAPVRPEAEARWSDAGAVNIAWRWPVVLLGSLVEEDPIGTVLSVAEARARDERARKYVGVWQDLMPGVGAYLNEGDPMEEEWEWRFYGGDMRRLAGVKRNWDPWGVFWAPTTPGSSEWYVATEYPGAQNGRLCRKRSDEPGPSGIR</sequence>
<evidence type="ECO:0000313" key="6">
    <source>
        <dbReference type="Proteomes" id="UP001583172"/>
    </source>
</evidence>
<protein>
    <recommendedName>
        <fullName evidence="4">FAD-binding PCMH-type domain-containing protein</fullName>
    </recommendedName>
</protein>
<accession>A0ABR3VDA9</accession>
<proteinExistence type="inferred from homology"/>
<dbReference type="InterPro" id="IPR006094">
    <property type="entry name" value="Oxid_FAD_bind_N"/>
</dbReference>
<comment type="caution">
    <text evidence="5">The sequence shown here is derived from an EMBL/GenBank/DDBJ whole genome shotgun (WGS) entry which is preliminary data.</text>
</comment>
<dbReference type="EMBL" id="JAZGSY010000153">
    <property type="protein sequence ID" value="KAL1839507.1"/>
    <property type="molecule type" value="Genomic_DNA"/>
</dbReference>
<dbReference type="InterPro" id="IPR050432">
    <property type="entry name" value="FAD-linked_Oxidoreductases_BP"/>
</dbReference>
<feature type="signal peptide" evidence="3">
    <location>
        <begin position="1"/>
        <end position="19"/>
    </location>
</feature>
<evidence type="ECO:0000256" key="3">
    <source>
        <dbReference type="SAM" id="SignalP"/>
    </source>
</evidence>
<dbReference type="PROSITE" id="PS51387">
    <property type="entry name" value="FAD_PCMH"/>
    <property type="match status" value="1"/>
</dbReference>
<evidence type="ECO:0000259" key="4">
    <source>
        <dbReference type="PROSITE" id="PS51387"/>
    </source>
</evidence>
<dbReference type="PANTHER" id="PTHR13878:SF91">
    <property type="entry name" value="FAD BINDING DOMAIN PROTEIN (AFU_ORTHOLOGUE AFUA_6G12070)-RELATED"/>
    <property type="match status" value="1"/>
</dbReference>
<evidence type="ECO:0000256" key="1">
    <source>
        <dbReference type="ARBA" id="ARBA00005466"/>
    </source>
</evidence>
<dbReference type="Proteomes" id="UP001583172">
    <property type="component" value="Unassembled WGS sequence"/>
</dbReference>
<dbReference type="Gene3D" id="3.30.465.10">
    <property type="match status" value="1"/>
</dbReference>
<keyword evidence="3" id="KW-0732">Signal</keyword>
<gene>
    <name evidence="5" type="ORF">VTJ49DRAFT_1445</name>
</gene>
<evidence type="ECO:0000256" key="2">
    <source>
        <dbReference type="ARBA" id="ARBA00023002"/>
    </source>
</evidence>
<dbReference type="InterPro" id="IPR036318">
    <property type="entry name" value="FAD-bd_PCMH-like_sf"/>
</dbReference>
<dbReference type="InterPro" id="IPR016169">
    <property type="entry name" value="FAD-bd_PCMH_sub2"/>
</dbReference>
<keyword evidence="2" id="KW-0560">Oxidoreductase</keyword>
<feature type="chain" id="PRO_5045319870" description="FAD-binding PCMH-type domain-containing protein" evidence="3">
    <location>
        <begin position="20"/>
        <end position="643"/>
    </location>
</feature>
<keyword evidence="6" id="KW-1185">Reference proteome</keyword>
<name>A0ABR3VDA9_HUMIN</name>
<dbReference type="PANTHER" id="PTHR13878">
    <property type="entry name" value="GULONOLACTONE OXIDASE"/>
    <property type="match status" value="1"/>
</dbReference>
<dbReference type="Pfam" id="PF08031">
    <property type="entry name" value="BBE"/>
    <property type="match status" value="1"/>
</dbReference>
<reference evidence="5 6" key="1">
    <citation type="journal article" date="2024" name="Commun. Biol.">
        <title>Comparative genomic analysis of thermophilic fungi reveals convergent evolutionary adaptations and gene losses.</title>
        <authorList>
            <person name="Steindorff A.S."/>
            <person name="Aguilar-Pontes M.V."/>
            <person name="Robinson A.J."/>
            <person name="Andreopoulos B."/>
            <person name="LaButti K."/>
            <person name="Kuo A."/>
            <person name="Mondo S."/>
            <person name="Riley R."/>
            <person name="Otillar R."/>
            <person name="Haridas S."/>
            <person name="Lipzen A."/>
            <person name="Grimwood J."/>
            <person name="Schmutz J."/>
            <person name="Clum A."/>
            <person name="Reid I.D."/>
            <person name="Moisan M.C."/>
            <person name="Butler G."/>
            <person name="Nguyen T.T.M."/>
            <person name="Dewar K."/>
            <person name="Conant G."/>
            <person name="Drula E."/>
            <person name="Henrissat B."/>
            <person name="Hansel C."/>
            <person name="Singer S."/>
            <person name="Hutchinson M.I."/>
            <person name="de Vries R.P."/>
            <person name="Natvig D.O."/>
            <person name="Powell A.J."/>
            <person name="Tsang A."/>
            <person name="Grigoriev I.V."/>
        </authorList>
    </citation>
    <scope>NUCLEOTIDE SEQUENCE [LARGE SCALE GENOMIC DNA]</scope>
    <source>
        <strain evidence="5 6">CBS 620.91</strain>
    </source>
</reference>
<dbReference type="SUPFAM" id="SSF56176">
    <property type="entry name" value="FAD-binding/transporter-associated domain-like"/>
    <property type="match status" value="1"/>
</dbReference>
<dbReference type="InterPro" id="IPR012951">
    <property type="entry name" value="BBE"/>
</dbReference>
<dbReference type="InterPro" id="IPR016166">
    <property type="entry name" value="FAD-bd_PCMH"/>
</dbReference>
<organism evidence="5 6">
    <name type="scientific">Humicola insolens</name>
    <name type="common">Soft-rot fungus</name>
    <dbReference type="NCBI Taxonomy" id="85995"/>
    <lineage>
        <taxon>Eukaryota</taxon>
        <taxon>Fungi</taxon>
        <taxon>Dikarya</taxon>
        <taxon>Ascomycota</taxon>
        <taxon>Pezizomycotina</taxon>
        <taxon>Sordariomycetes</taxon>
        <taxon>Sordariomycetidae</taxon>
        <taxon>Sordariales</taxon>
        <taxon>Chaetomiaceae</taxon>
        <taxon>Mycothermus</taxon>
    </lineage>
</organism>
<evidence type="ECO:0000313" key="5">
    <source>
        <dbReference type="EMBL" id="KAL1839507.1"/>
    </source>
</evidence>
<comment type="similarity">
    <text evidence="1">Belongs to the oxygen-dependent FAD-linked oxidoreductase family.</text>
</comment>
<feature type="domain" description="FAD-binding PCMH-type" evidence="4">
    <location>
        <begin position="149"/>
        <end position="331"/>
    </location>
</feature>